<accession>A0A088FN65</accession>
<evidence type="ECO:0000313" key="1">
    <source>
        <dbReference type="EMBL" id="AIM48033.1"/>
    </source>
</evidence>
<reference evidence="1" key="1">
    <citation type="journal article" date="2014" name="Appl. Environ. Microbiol.">
        <title>Genomic insights into the evolutionary origin of Xanthomonas axonopodis pv. citri and its ecological relatives.</title>
        <authorList>
            <person name="Midha S."/>
            <person name="Patil P.B."/>
        </authorList>
    </citation>
    <scope>NUCLEOTIDE SEQUENCE</scope>
    <source>
        <strain evidence="1">LMG859</strain>
    </source>
</reference>
<protein>
    <submittedName>
        <fullName evidence="1">Uncharacterized protein</fullName>
    </submittedName>
</protein>
<sequence>MCHESNSKADEWSQGASAQYKWLVEPPSVLVCEKKRRIFSDRCGSSATF</sequence>
<organism evidence="1">
    <name type="scientific">Xanthomonas citri pv. punicae</name>
    <dbReference type="NCBI Taxonomy" id="487838"/>
    <lineage>
        <taxon>Bacteria</taxon>
        <taxon>Pseudomonadati</taxon>
        <taxon>Pseudomonadota</taxon>
        <taxon>Gammaproteobacteria</taxon>
        <taxon>Lysobacterales</taxon>
        <taxon>Lysobacteraceae</taxon>
        <taxon>Xanthomonas</taxon>
    </lineage>
</organism>
<dbReference type="AlphaFoldDB" id="A0A088FN65"/>
<name>A0A088FN65_XANCI</name>
<proteinExistence type="predicted"/>
<dbReference type="EMBL" id="KF991096">
    <property type="protein sequence ID" value="AIM48033.1"/>
    <property type="molecule type" value="Genomic_DNA"/>
</dbReference>